<reference evidence="1" key="1">
    <citation type="submission" date="2020-11" db="EMBL/GenBank/DDBJ databases">
        <authorList>
            <person name="Tran Van P."/>
        </authorList>
    </citation>
    <scope>NUCLEOTIDE SEQUENCE</scope>
</reference>
<dbReference type="AlphaFoldDB" id="A0A7R9B1A6"/>
<accession>A0A7R9B1A6</accession>
<gene>
    <name evidence="1" type="ORF">TSIB3V08_LOCUS8537</name>
</gene>
<evidence type="ECO:0000313" key="1">
    <source>
        <dbReference type="EMBL" id="CAD7264487.1"/>
    </source>
</evidence>
<proteinExistence type="predicted"/>
<organism evidence="1">
    <name type="scientific">Timema shepardi</name>
    <name type="common">Walking stick</name>
    <dbReference type="NCBI Taxonomy" id="629360"/>
    <lineage>
        <taxon>Eukaryota</taxon>
        <taxon>Metazoa</taxon>
        <taxon>Ecdysozoa</taxon>
        <taxon>Arthropoda</taxon>
        <taxon>Hexapoda</taxon>
        <taxon>Insecta</taxon>
        <taxon>Pterygota</taxon>
        <taxon>Neoptera</taxon>
        <taxon>Polyneoptera</taxon>
        <taxon>Phasmatodea</taxon>
        <taxon>Timematodea</taxon>
        <taxon>Timematoidea</taxon>
        <taxon>Timematidae</taxon>
        <taxon>Timema</taxon>
    </lineage>
</organism>
<name>A0A7R9B1A6_TIMSH</name>
<dbReference type="EMBL" id="OC004452">
    <property type="protein sequence ID" value="CAD7264487.1"/>
    <property type="molecule type" value="Genomic_DNA"/>
</dbReference>
<protein>
    <submittedName>
        <fullName evidence="1">Uncharacterized protein</fullName>
    </submittedName>
</protein>
<sequence length="89" mass="10114">MARSVRIHGYQRHEKTASVLSATIRTDLHLVTLLNKLSLVAPQRIQPRLSQYTQAYQLGTKEGRTCDQLYQCDKPNLSISKGSIIYNLL</sequence>